<dbReference type="Proteomes" id="UP000314983">
    <property type="component" value="Chromosome 19"/>
</dbReference>
<dbReference type="Ensembl" id="ENSEEET00000002517.2">
    <property type="protein sequence ID" value="ENSEEEP00000002476.2"/>
    <property type="gene ID" value="ENSEEEG00000001450.2"/>
</dbReference>
<organism evidence="5 6">
    <name type="scientific">Electrophorus electricus</name>
    <name type="common">Electric eel</name>
    <name type="synonym">Gymnotus electricus</name>
    <dbReference type="NCBI Taxonomy" id="8005"/>
    <lineage>
        <taxon>Eukaryota</taxon>
        <taxon>Metazoa</taxon>
        <taxon>Chordata</taxon>
        <taxon>Craniata</taxon>
        <taxon>Vertebrata</taxon>
        <taxon>Euteleostomi</taxon>
        <taxon>Actinopterygii</taxon>
        <taxon>Neopterygii</taxon>
        <taxon>Teleostei</taxon>
        <taxon>Ostariophysi</taxon>
        <taxon>Gymnotiformes</taxon>
        <taxon>Gymnotoidei</taxon>
        <taxon>Gymnotidae</taxon>
        <taxon>Electrophorus</taxon>
    </lineage>
</organism>
<reference evidence="6" key="2">
    <citation type="journal article" date="2017" name="Sci. Adv.">
        <title>A tail of two voltages: Proteomic comparison of the three electric organs of the electric eel.</title>
        <authorList>
            <person name="Traeger L.L."/>
            <person name="Sabat G."/>
            <person name="Barrett-Wilt G.A."/>
            <person name="Wells G.B."/>
            <person name="Sussman M.R."/>
        </authorList>
    </citation>
    <scope>NUCLEOTIDE SEQUENCE [LARGE SCALE GENOMIC DNA]</scope>
</reference>
<evidence type="ECO:0000256" key="1">
    <source>
        <dbReference type="ARBA" id="ARBA00004173"/>
    </source>
</evidence>
<dbReference type="GO" id="GO:0005759">
    <property type="term" value="C:mitochondrial matrix"/>
    <property type="evidence" value="ECO:0007669"/>
    <property type="project" value="TreeGrafter"/>
</dbReference>
<dbReference type="RefSeq" id="XP_035375601.1">
    <property type="nucleotide sequence ID" value="XM_035519708.1"/>
</dbReference>
<evidence type="ECO:0000256" key="3">
    <source>
        <dbReference type="SAM" id="SignalP"/>
    </source>
</evidence>
<name>A0A4W4DT88_ELEEL</name>
<reference evidence="5" key="4">
    <citation type="submission" date="2025-08" db="UniProtKB">
        <authorList>
            <consortium name="Ensembl"/>
        </authorList>
    </citation>
    <scope>IDENTIFICATION</scope>
</reference>
<dbReference type="GO" id="GO:0044528">
    <property type="term" value="P:regulation of mitochondrial mRNA stability"/>
    <property type="evidence" value="ECO:0007669"/>
    <property type="project" value="InterPro"/>
</dbReference>
<dbReference type="GO" id="GO:0000963">
    <property type="term" value="P:mitochondrial RNA processing"/>
    <property type="evidence" value="ECO:0007669"/>
    <property type="project" value="TreeGrafter"/>
</dbReference>
<dbReference type="GeneID" id="113579311"/>
<dbReference type="OMA" id="VQIPYHE"/>
<dbReference type="InterPro" id="IPR010622">
    <property type="entry name" value="FAST_Leu-rich"/>
</dbReference>
<reference evidence="6" key="1">
    <citation type="journal article" date="2014" name="Science">
        <title>Nonhuman genetics. Genomic basis for the convergent evolution of electric organs.</title>
        <authorList>
            <person name="Gallant J.R."/>
            <person name="Traeger L.L."/>
            <person name="Volkening J.D."/>
            <person name="Moffett H."/>
            <person name="Chen P.H."/>
            <person name="Novina C.D."/>
            <person name="Phillips G.N.Jr."/>
            <person name="Anand R."/>
            <person name="Wells G.B."/>
            <person name="Pinch M."/>
            <person name="Guth R."/>
            <person name="Unguez G.A."/>
            <person name="Albert J.S."/>
            <person name="Zakon H.H."/>
            <person name="Samanta M.P."/>
            <person name="Sussman M.R."/>
        </authorList>
    </citation>
    <scope>NUCLEOTIDE SEQUENCE [LARGE SCALE GENOMIC DNA]</scope>
</reference>
<reference evidence="5" key="3">
    <citation type="submission" date="2020-05" db="EMBL/GenBank/DDBJ databases">
        <title>Electrophorus electricus (electric eel) genome, fEleEle1, primary haplotype.</title>
        <authorList>
            <person name="Myers G."/>
            <person name="Meyer A."/>
            <person name="Fedrigo O."/>
            <person name="Formenti G."/>
            <person name="Rhie A."/>
            <person name="Tracey A."/>
            <person name="Sims Y."/>
            <person name="Jarvis E.D."/>
        </authorList>
    </citation>
    <scope>NUCLEOTIDE SEQUENCE [LARGE SCALE GENOMIC DNA]</scope>
</reference>
<accession>A0A4W4DT88</accession>
<dbReference type="RefSeq" id="XP_035375600.1">
    <property type="nucleotide sequence ID" value="XM_035519707.1"/>
</dbReference>
<keyword evidence="3" id="KW-0732">Signal</keyword>
<dbReference type="AlphaFoldDB" id="A0A4W4DT88"/>
<feature type="chain" id="PRO_5044307621" description="RAP domain-containing protein" evidence="3">
    <location>
        <begin position="32"/>
        <end position="649"/>
    </location>
</feature>
<evidence type="ECO:0000256" key="2">
    <source>
        <dbReference type="ARBA" id="ARBA00023128"/>
    </source>
</evidence>
<sequence>MALTVLRRRHVLKKVCASLLLSPAGLSVLAGEHVCAPQIWARGWRLLQRGLCRHPLFLVAGPVRLPRDYSLGGSGASLLHRLSSEEERMFNESLSSCASSRQVLDLLRSSPPLSGAAAASVLHRLADVEQDGTGGLRDPVSVLSDQALGELCGRLERDSVELEDDIVVSALLGCTRLYLDPWSRLVVRLMLESQVRLDMGRLGIAALCSLARALFALEGPDCGMLNQVMQQLRDKVPDNWNTEELTTMYSMLAGGLGQGGSYQDLLNRMNSRALGLTSRMDPAAVSETLRALVALGQTQVLPLVIALCKQTVRHVPSFTNVELDNVLLALMYYGHSDHFLIQALEHHVPKMAFTAYPETVTKVMQYFAQRRIFSPGVFDTVAESFVYRADEYTTGQVSRQIVALAAMGYMPQEARRFFRKVESVLKGRFAHFQPRALLELLHACTLLQRYPLNYISRVFSPFFLQQLQEEGGRMDHVVHAQLAQLYMTIKLECPFYNSPRVLPKLRVKSFLSSGHSLETQVNPQLYNAVKTGLVDLLGARSYFASRVLTPYCYTLDVEIKLDEEGYVLPASHAEEVYKRIAVCIDGPKRFAANAQQLLGKEAIKQRHLRILGYEVVQIPYYEFERLESKEERVEYLHKKIFPHSYRLCW</sequence>
<feature type="domain" description="RAP" evidence="4">
    <location>
        <begin position="580"/>
        <end position="638"/>
    </location>
</feature>
<keyword evidence="6" id="KW-1185">Reference proteome</keyword>
<dbReference type="Pfam" id="PF06743">
    <property type="entry name" value="FAST_1"/>
    <property type="match status" value="1"/>
</dbReference>
<dbReference type="InterPro" id="IPR013584">
    <property type="entry name" value="RAP"/>
</dbReference>
<evidence type="ECO:0000259" key="4">
    <source>
        <dbReference type="PROSITE" id="PS51286"/>
    </source>
</evidence>
<feature type="signal peptide" evidence="3">
    <location>
        <begin position="1"/>
        <end position="31"/>
    </location>
</feature>
<gene>
    <name evidence="5" type="primary">FASTKD3</name>
</gene>
<dbReference type="InterPro" id="IPR050870">
    <property type="entry name" value="FAST_kinase"/>
</dbReference>
<protein>
    <recommendedName>
        <fullName evidence="4">RAP domain-containing protein</fullName>
    </recommendedName>
</protein>
<dbReference type="SMART" id="SM00952">
    <property type="entry name" value="RAP"/>
    <property type="match status" value="1"/>
</dbReference>
<dbReference type="GO" id="GO:0003723">
    <property type="term" value="F:RNA binding"/>
    <property type="evidence" value="ECO:0007669"/>
    <property type="project" value="TreeGrafter"/>
</dbReference>
<dbReference type="Pfam" id="PF08373">
    <property type="entry name" value="RAP"/>
    <property type="match status" value="1"/>
</dbReference>
<keyword evidence="2" id="KW-0496">Mitochondrion</keyword>
<comment type="subcellular location">
    <subcellularLocation>
        <location evidence="1">Mitochondrion</location>
    </subcellularLocation>
</comment>
<dbReference type="STRING" id="8005.ENSEEEP00000002476"/>
<dbReference type="PROSITE" id="PS51286">
    <property type="entry name" value="RAP"/>
    <property type="match status" value="1"/>
</dbReference>
<dbReference type="GO" id="GO:0035770">
    <property type="term" value="C:ribonucleoprotein granule"/>
    <property type="evidence" value="ECO:0007669"/>
    <property type="project" value="TreeGrafter"/>
</dbReference>
<dbReference type="InterPro" id="IPR013579">
    <property type="entry name" value="FAST_2"/>
</dbReference>
<evidence type="ECO:0000313" key="5">
    <source>
        <dbReference type="Ensembl" id="ENSEEEP00000002476.2"/>
    </source>
</evidence>
<reference evidence="5" key="5">
    <citation type="submission" date="2025-09" db="UniProtKB">
        <authorList>
            <consortium name="Ensembl"/>
        </authorList>
    </citation>
    <scope>IDENTIFICATION</scope>
</reference>
<dbReference type="PANTHER" id="PTHR21228">
    <property type="entry name" value="FAST LEU-RICH DOMAIN-CONTAINING"/>
    <property type="match status" value="1"/>
</dbReference>
<dbReference type="GeneTree" id="ENSGT01030000234607"/>
<proteinExistence type="predicted"/>
<evidence type="ECO:0000313" key="6">
    <source>
        <dbReference type="Proteomes" id="UP000314983"/>
    </source>
</evidence>
<dbReference type="Pfam" id="PF08368">
    <property type="entry name" value="FAST_2"/>
    <property type="match status" value="1"/>
</dbReference>
<dbReference type="PANTHER" id="PTHR21228:SF9">
    <property type="entry name" value="FAST KINASE DOMAIN-CONTAINING PROTEIN 3, MITOCHONDRIAL"/>
    <property type="match status" value="1"/>
</dbReference>